<sequence>MVNGWANPKHFVYELNIRVKYTDSPYGLPKFWIWSLAFKKYTDGPYGLQFVTHLVPSHL</sequence>
<comment type="caution">
    <text evidence="1">The sequence shown here is derived from an EMBL/GenBank/DDBJ whole genome shotgun (WGS) entry which is preliminary data.</text>
</comment>
<dbReference type="EMBL" id="MNCJ02000319">
    <property type="protein sequence ID" value="KAF5810058.1"/>
    <property type="molecule type" value="Genomic_DNA"/>
</dbReference>
<keyword evidence="2" id="KW-1185">Reference proteome</keyword>
<dbReference type="Gramene" id="mRNA:HanXRQr2_Chr04g0164921">
    <property type="protein sequence ID" value="CDS:HanXRQr2_Chr04g0164921.1"/>
    <property type="gene ID" value="HanXRQr2_Chr04g0164921"/>
</dbReference>
<dbReference type="Proteomes" id="UP000215914">
    <property type="component" value="Unassembled WGS sequence"/>
</dbReference>
<evidence type="ECO:0000313" key="2">
    <source>
        <dbReference type="Proteomes" id="UP000215914"/>
    </source>
</evidence>
<reference evidence="1" key="1">
    <citation type="journal article" date="2017" name="Nature">
        <title>The sunflower genome provides insights into oil metabolism, flowering and Asterid evolution.</title>
        <authorList>
            <person name="Badouin H."/>
            <person name="Gouzy J."/>
            <person name="Grassa C.J."/>
            <person name="Murat F."/>
            <person name="Staton S.E."/>
            <person name="Cottret L."/>
            <person name="Lelandais-Briere C."/>
            <person name="Owens G.L."/>
            <person name="Carrere S."/>
            <person name="Mayjonade B."/>
            <person name="Legrand L."/>
            <person name="Gill N."/>
            <person name="Kane N.C."/>
            <person name="Bowers J.E."/>
            <person name="Hubner S."/>
            <person name="Bellec A."/>
            <person name="Berard A."/>
            <person name="Berges H."/>
            <person name="Blanchet N."/>
            <person name="Boniface M.C."/>
            <person name="Brunel D."/>
            <person name="Catrice O."/>
            <person name="Chaidir N."/>
            <person name="Claudel C."/>
            <person name="Donnadieu C."/>
            <person name="Faraut T."/>
            <person name="Fievet G."/>
            <person name="Helmstetter N."/>
            <person name="King M."/>
            <person name="Knapp S.J."/>
            <person name="Lai Z."/>
            <person name="Le Paslier M.C."/>
            <person name="Lippi Y."/>
            <person name="Lorenzon L."/>
            <person name="Mandel J.R."/>
            <person name="Marage G."/>
            <person name="Marchand G."/>
            <person name="Marquand E."/>
            <person name="Bret-Mestries E."/>
            <person name="Morien E."/>
            <person name="Nambeesan S."/>
            <person name="Nguyen T."/>
            <person name="Pegot-Espagnet P."/>
            <person name="Pouilly N."/>
            <person name="Raftis F."/>
            <person name="Sallet E."/>
            <person name="Schiex T."/>
            <person name="Thomas J."/>
            <person name="Vandecasteele C."/>
            <person name="Vares D."/>
            <person name="Vear F."/>
            <person name="Vautrin S."/>
            <person name="Crespi M."/>
            <person name="Mangin B."/>
            <person name="Burke J.M."/>
            <person name="Salse J."/>
            <person name="Munos S."/>
            <person name="Vincourt P."/>
            <person name="Rieseberg L.H."/>
            <person name="Langlade N.B."/>
        </authorList>
    </citation>
    <scope>NUCLEOTIDE SEQUENCE</scope>
    <source>
        <tissue evidence="1">Leaves</tissue>
    </source>
</reference>
<gene>
    <name evidence="1" type="ORF">HanXRQr2_Chr04g0164921</name>
</gene>
<proteinExistence type="predicted"/>
<protein>
    <submittedName>
        <fullName evidence="1">Uncharacterized protein</fullName>
    </submittedName>
</protein>
<reference evidence="1" key="2">
    <citation type="submission" date="2020-06" db="EMBL/GenBank/DDBJ databases">
        <title>Helianthus annuus Genome sequencing and assembly Release 2.</title>
        <authorList>
            <person name="Gouzy J."/>
            <person name="Langlade N."/>
            <person name="Munos S."/>
        </authorList>
    </citation>
    <scope>NUCLEOTIDE SEQUENCE</scope>
    <source>
        <tissue evidence="1">Leaves</tissue>
    </source>
</reference>
<evidence type="ECO:0000313" key="1">
    <source>
        <dbReference type="EMBL" id="KAF5810058.1"/>
    </source>
</evidence>
<name>A0A9K3J759_HELAN</name>
<organism evidence="1 2">
    <name type="scientific">Helianthus annuus</name>
    <name type="common">Common sunflower</name>
    <dbReference type="NCBI Taxonomy" id="4232"/>
    <lineage>
        <taxon>Eukaryota</taxon>
        <taxon>Viridiplantae</taxon>
        <taxon>Streptophyta</taxon>
        <taxon>Embryophyta</taxon>
        <taxon>Tracheophyta</taxon>
        <taxon>Spermatophyta</taxon>
        <taxon>Magnoliopsida</taxon>
        <taxon>eudicotyledons</taxon>
        <taxon>Gunneridae</taxon>
        <taxon>Pentapetalae</taxon>
        <taxon>asterids</taxon>
        <taxon>campanulids</taxon>
        <taxon>Asterales</taxon>
        <taxon>Asteraceae</taxon>
        <taxon>Asteroideae</taxon>
        <taxon>Heliantheae alliance</taxon>
        <taxon>Heliantheae</taxon>
        <taxon>Helianthus</taxon>
    </lineage>
</organism>
<dbReference type="AlphaFoldDB" id="A0A9K3J759"/>
<accession>A0A9K3J759</accession>